<dbReference type="EMBL" id="CAJDYZ010004363">
    <property type="protein sequence ID" value="CAD1471289.1"/>
    <property type="molecule type" value="Genomic_DNA"/>
</dbReference>
<name>A0A6V7GZD0_9HYME</name>
<organism evidence="1 2">
    <name type="scientific">Heterotrigona itama</name>
    <dbReference type="NCBI Taxonomy" id="395501"/>
    <lineage>
        <taxon>Eukaryota</taxon>
        <taxon>Metazoa</taxon>
        <taxon>Ecdysozoa</taxon>
        <taxon>Arthropoda</taxon>
        <taxon>Hexapoda</taxon>
        <taxon>Insecta</taxon>
        <taxon>Pterygota</taxon>
        <taxon>Neoptera</taxon>
        <taxon>Endopterygota</taxon>
        <taxon>Hymenoptera</taxon>
        <taxon>Apocrita</taxon>
        <taxon>Aculeata</taxon>
        <taxon>Apoidea</taxon>
        <taxon>Anthophila</taxon>
        <taxon>Apidae</taxon>
        <taxon>Heterotrigona</taxon>
    </lineage>
</organism>
<gene>
    <name evidence="1" type="ORF">MHI_LOCUS216193</name>
</gene>
<evidence type="ECO:0000313" key="2">
    <source>
        <dbReference type="Proteomes" id="UP000752696"/>
    </source>
</evidence>
<keyword evidence="2" id="KW-1185">Reference proteome</keyword>
<proteinExistence type="predicted"/>
<evidence type="ECO:0000313" key="1">
    <source>
        <dbReference type="EMBL" id="CAD1471289.1"/>
    </source>
</evidence>
<dbReference type="Proteomes" id="UP000752696">
    <property type="component" value="Unassembled WGS sequence"/>
</dbReference>
<dbReference type="AlphaFoldDB" id="A0A6V7GZD0"/>
<comment type="caution">
    <text evidence="1">The sequence shown here is derived from an EMBL/GenBank/DDBJ whole genome shotgun (WGS) entry which is preliminary data.</text>
</comment>
<reference evidence="1" key="1">
    <citation type="submission" date="2020-07" db="EMBL/GenBank/DDBJ databases">
        <authorList>
            <person name="Nazaruddin N."/>
        </authorList>
    </citation>
    <scope>NUCLEOTIDE SEQUENCE</scope>
</reference>
<protein>
    <submittedName>
        <fullName evidence="1">Uncharacterized protein</fullName>
    </submittedName>
</protein>
<accession>A0A6V7GZD0</accession>
<sequence>MFVRGRPRSGRDERARQRRSAGSFRAWFVVLSFVVPDRVFVVSVLRRWANSREKHAPRRTCCAFIHQPRRGFLTTENGEMKNRPGEYAMYPSFSRSLFPSLLALHGSLSRGYERMFLCKQVDEIQFAYELAVSIMMVHSRVSFSVCVATVSRSNFLSLSPVAI</sequence>